<keyword evidence="2" id="KW-1185">Reference proteome</keyword>
<name>A0A3D8IJG9_9HELI</name>
<dbReference type="RefSeq" id="WP_115543173.1">
    <property type="nucleotide sequence ID" value="NZ_NXLQ01000012.1"/>
</dbReference>
<sequence length="230" mass="25492">MKKLVIILLFFFVTSECMQAFGMRTNTSSSRSGFSNNFGSLGRFIGGLHSDISFFMGINMIYAFNLSSNYPRDHSSSWGSGAFSEPITSHSLLPGWNIGGEKSINDYFAWRIYLEQNFIPSFGSQGSGLYIQVGIGSDGILSMINESDFSFSVFAGASFDVYTGFGARNATRSPDVSIGFLGKFGVIFGFKENERIEIATHLPIVHFSVRSDRNAVYTPIRLVFGYKHIF</sequence>
<comment type="caution">
    <text evidence="1">The sequence shown here is derived from an EMBL/GenBank/DDBJ whole genome shotgun (WGS) entry which is preliminary data.</text>
</comment>
<proteinExistence type="predicted"/>
<evidence type="ECO:0000313" key="1">
    <source>
        <dbReference type="EMBL" id="RDU65382.1"/>
    </source>
</evidence>
<gene>
    <name evidence="1" type="ORF">CQA53_06305</name>
</gene>
<dbReference type="Proteomes" id="UP000256379">
    <property type="component" value="Unassembled WGS sequence"/>
</dbReference>
<accession>A0A3D8IJG9</accession>
<evidence type="ECO:0008006" key="3">
    <source>
        <dbReference type="Google" id="ProtNLM"/>
    </source>
</evidence>
<organism evidence="1 2">
    <name type="scientific">Helicobacter didelphidarum</name>
    <dbReference type="NCBI Taxonomy" id="2040648"/>
    <lineage>
        <taxon>Bacteria</taxon>
        <taxon>Pseudomonadati</taxon>
        <taxon>Campylobacterota</taxon>
        <taxon>Epsilonproteobacteria</taxon>
        <taxon>Campylobacterales</taxon>
        <taxon>Helicobacteraceae</taxon>
        <taxon>Helicobacter</taxon>
    </lineage>
</organism>
<dbReference type="EMBL" id="NXLQ01000012">
    <property type="protein sequence ID" value="RDU65382.1"/>
    <property type="molecule type" value="Genomic_DNA"/>
</dbReference>
<dbReference type="AlphaFoldDB" id="A0A3D8IJG9"/>
<evidence type="ECO:0000313" key="2">
    <source>
        <dbReference type="Proteomes" id="UP000256379"/>
    </source>
</evidence>
<reference evidence="1 2" key="1">
    <citation type="submission" date="2018-04" db="EMBL/GenBank/DDBJ databases">
        <title>Novel Campyloabacter and Helicobacter Species and Strains.</title>
        <authorList>
            <person name="Mannion A.J."/>
            <person name="Shen Z."/>
            <person name="Fox J.G."/>
        </authorList>
    </citation>
    <scope>NUCLEOTIDE SEQUENCE [LARGE SCALE GENOMIC DNA]</scope>
    <source>
        <strain evidence="1 2">MIT 17-337</strain>
    </source>
</reference>
<protein>
    <recommendedName>
        <fullName evidence="3">Outer membrane beta-barrel protein</fullName>
    </recommendedName>
</protein>